<evidence type="ECO:0000259" key="2">
    <source>
        <dbReference type="Pfam" id="PF24016"/>
    </source>
</evidence>
<evidence type="ECO:0000256" key="1">
    <source>
        <dbReference type="SAM" id="MobiDB-lite"/>
    </source>
</evidence>
<dbReference type="AlphaFoldDB" id="A0A5M3MEL6"/>
<feature type="domain" description="DUF7330" evidence="2">
    <location>
        <begin position="57"/>
        <end position="243"/>
    </location>
</feature>
<comment type="caution">
    <text evidence="3">The sequence shown here is derived from an EMBL/GenBank/DDBJ whole genome shotgun (WGS) entry which is preliminary data.</text>
</comment>
<keyword evidence="4" id="KW-1185">Reference proteome</keyword>
<accession>A0A5M3MEL6</accession>
<dbReference type="KEGG" id="cput:CONPUDRAFT_84470"/>
<dbReference type="InterPro" id="IPR055754">
    <property type="entry name" value="DUF7330"/>
</dbReference>
<dbReference type="Pfam" id="PF24016">
    <property type="entry name" value="DUF7330"/>
    <property type="match status" value="1"/>
</dbReference>
<sequence length="260" mass="28233">MIIAGEQALDPSKLTPVNDGKATARTEDGTLSDLPPAYSQVASSSQQPLTRHPRTTNYLYISEQYNSLKGSYAIDPSMSIPSSVLPKLEDDETELDRKNLRLRTGNGSINVDILLVSLQGSAAPDDITRNRATLEASSEYGSVNIRLRTSGSVPPFHLKAHSSTGSLTINIPRSFHGFLKLKKQYSSIKLSDELAAESTALSAVDGVSMWFIGDFASFQGEWEGDEVEADTVHGSIKLRYVDEKEVGAAKSGFFSRIFGL</sequence>
<feature type="region of interest" description="Disordered" evidence="1">
    <location>
        <begin position="1"/>
        <end position="33"/>
    </location>
</feature>
<dbReference type="Proteomes" id="UP000053558">
    <property type="component" value="Unassembled WGS sequence"/>
</dbReference>
<dbReference type="GeneID" id="19210775"/>
<dbReference type="EMBL" id="JH711584">
    <property type="protein sequence ID" value="EIW77360.1"/>
    <property type="molecule type" value="Genomic_DNA"/>
</dbReference>
<evidence type="ECO:0000313" key="4">
    <source>
        <dbReference type="Proteomes" id="UP000053558"/>
    </source>
</evidence>
<protein>
    <recommendedName>
        <fullName evidence="2">DUF7330 domain-containing protein</fullName>
    </recommendedName>
</protein>
<dbReference type="OMA" id="NNNANDW"/>
<evidence type="ECO:0000313" key="3">
    <source>
        <dbReference type="EMBL" id="EIW77360.1"/>
    </source>
</evidence>
<proteinExistence type="predicted"/>
<name>A0A5M3MEL6_CONPW</name>
<dbReference type="RefSeq" id="XP_007772744.1">
    <property type="nucleotide sequence ID" value="XM_007774554.1"/>
</dbReference>
<gene>
    <name evidence="3" type="ORF">CONPUDRAFT_84470</name>
</gene>
<dbReference type="OrthoDB" id="5289249at2759"/>
<organism evidence="3 4">
    <name type="scientific">Coniophora puteana (strain RWD-64-598)</name>
    <name type="common">Brown rot fungus</name>
    <dbReference type="NCBI Taxonomy" id="741705"/>
    <lineage>
        <taxon>Eukaryota</taxon>
        <taxon>Fungi</taxon>
        <taxon>Dikarya</taxon>
        <taxon>Basidiomycota</taxon>
        <taxon>Agaricomycotina</taxon>
        <taxon>Agaricomycetes</taxon>
        <taxon>Agaricomycetidae</taxon>
        <taxon>Boletales</taxon>
        <taxon>Coniophorineae</taxon>
        <taxon>Coniophoraceae</taxon>
        <taxon>Coniophora</taxon>
    </lineage>
</organism>
<reference evidence="4" key="1">
    <citation type="journal article" date="2012" name="Science">
        <title>The Paleozoic origin of enzymatic lignin decomposition reconstructed from 31 fungal genomes.</title>
        <authorList>
            <person name="Floudas D."/>
            <person name="Binder M."/>
            <person name="Riley R."/>
            <person name="Barry K."/>
            <person name="Blanchette R.A."/>
            <person name="Henrissat B."/>
            <person name="Martinez A.T."/>
            <person name="Otillar R."/>
            <person name="Spatafora J.W."/>
            <person name="Yadav J.S."/>
            <person name="Aerts A."/>
            <person name="Benoit I."/>
            <person name="Boyd A."/>
            <person name="Carlson A."/>
            <person name="Copeland A."/>
            <person name="Coutinho P.M."/>
            <person name="de Vries R.P."/>
            <person name="Ferreira P."/>
            <person name="Findley K."/>
            <person name="Foster B."/>
            <person name="Gaskell J."/>
            <person name="Glotzer D."/>
            <person name="Gorecki P."/>
            <person name="Heitman J."/>
            <person name="Hesse C."/>
            <person name="Hori C."/>
            <person name="Igarashi K."/>
            <person name="Jurgens J.A."/>
            <person name="Kallen N."/>
            <person name="Kersten P."/>
            <person name="Kohler A."/>
            <person name="Kuees U."/>
            <person name="Kumar T.K.A."/>
            <person name="Kuo A."/>
            <person name="LaButti K."/>
            <person name="Larrondo L.F."/>
            <person name="Lindquist E."/>
            <person name="Ling A."/>
            <person name="Lombard V."/>
            <person name="Lucas S."/>
            <person name="Lundell T."/>
            <person name="Martin R."/>
            <person name="McLaughlin D.J."/>
            <person name="Morgenstern I."/>
            <person name="Morin E."/>
            <person name="Murat C."/>
            <person name="Nagy L.G."/>
            <person name="Nolan M."/>
            <person name="Ohm R.A."/>
            <person name="Patyshakuliyeva A."/>
            <person name="Rokas A."/>
            <person name="Ruiz-Duenas F.J."/>
            <person name="Sabat G."/>
            <person name="Salamov A."/>
            <person name="Samejima M."/>
            <person name="Schmutz J."/>
            <person name="Slot J.C."/>
            <person name="St John F."/>
            <person name="Stenlid J."/>
            <person name="Sun H."/>
            <person name="Sun S."/>
            <person name="Syed K."/>
            <person name="Tsang A."/>
            <person name="Wiebenga A."/>
            <person name="Young D."/>
            <person name="Pisabarro A."/>
            <person name="Eastwood D.C."/>
            <person name="Martin F."/>
            <person name="Cullen D."/>
            <person name="Grigoriev I.V."/>
            <person name="Hibbett D.S."/>
        </authorList>
    </citation>
    <scope>NUCLEOTIDE SEQUENCE [LARGE SCALE GENOMIC DNA]</scope>
    <source>
        <strain evidence="4">RWD-64-598 SS2</strain>
    </source>
</reference>